<name>A0A1E3WI30_9VIBR</name>
<proteinExistence type="predicted"/>
<accession>A0A1E3WI30</accession>
<dbReference type="Gene3D" id="3.10.180.10">
    <property type="entry name" value="2,3-Dihydroxybiphenyl 1,2-Dioxygenase, domain 1"/>
    <property type="match status" value="1"/>
</dbReference>
<gene>
    <name evidence="2" type="ORF">VSF3289_04605</name>
</gene>
<evidence type="ECO:0000313" key="3">
    <source>
        <dbReference type="Proteomes" id="UP000095131"/>
    </source>
</evidence>
<dbReference type="Proteomes" id="UP000095131">
    <property type="component" value="Unassembled WGS sequence"/>
</dbReference>
<dbReference type="InterPro" id="IPR004360">
    <property type="entry name" value="Glyas_Fos-R_dOase_dom"/>
</dbReference>
<dbReference type="Pfam" id="PF00903">
    <property type="entry name" value="Glyoxalase"/>
    <property type="match status" value="1"/>
</dbReference>
<dbReference type="SUPFAM" id="SSF54593">
    <property type="entry name" value="Glyoxalase/Bleomycin resistance protein/Dihydroxybiphenyl dioxygenase"/>
    <property type="match status" value="1"/>
</dbReference>
<protein>
    <submittedName>
        <fullName evidence="2">Lactoylglutathione lyase</fullName>
        <ecNumber evidence="2">4.4.1.5</ecNumber>
    </submittedName>
</protein>
<dbReference type="GO" id="GO:0004462">
    <property type="term" value="F:lactoylglutathione lyase activity"/>
    <property type="evidence" value="ECO:0007669"/>
    <property type="project" value="UniProtKB-EC"/>
</dbReference>
<dbReference type="EC" id="4.4.1.5" evidence="2"/>
<dbReference type="InterPro" id="IPR037523">
    <property type="entry name" value="VOC_core"/>
</dbReference>
<dbReference type="PANTHER" id="PTHR21366">
    <property type="entry name" value="GLYOXALASE FAMILY PROTEIN"/>
    <property type="match status" value="1"/>
</dbReference>
<dbReference type="RefSeq" id="WP_069448279.1">
    <property type="nucleotide sequence ID" value="NZ_MDCJ01000007.1"/>
</dbReference>
<evidence type="ECO:0000259" key="1">
    <source>
        <dbReference type="PROSITE" id="PS51819"/>
    </source>
</evidence>
<reference evidence="2 3" key="1">
    <citation type="submission" date="2016-08" db="EMBL/GenBank/DDBJ databases">
        <title>Genome sequencing of Vibrio scophthalmi strain FP3289, an isolated from Paralichthys olivaceus.</title>
        <authorList>
            <person name="Han H.-J."/>
        </authorList>
    </citation>
    <scope>NUCLEOTIDE SEQUENCE [LARGE SCALE GENOMIC DNA]</scope>
    <source>
        <strain evidence="2 3">FP3289</strain>
    </source>
</reference>
<dbReference type="PROSITE" id="PS51819">
    <property type="entry name" value="VOC"/>
    <property type="match status" value="1"/>
</dbReference>
<keyword evidence="2" id="KW-0456">Lyase</keyword>
<feature type="domain" description="VOC" evidence="1">
    <location>
        <begin position="5"/>
        <end position="125"/>
    </location>
</feature>
<dbReference type="PATRIC" id="fig|45658.8.peg.4604"/>
<comment type="caution">
    <text evidence="2">The sequence shown here is derived from an EMBL/GenBank/DDBJ whole genome shotgun (WGS) entry which is preliminary data.</text>
</comment>
<evidence type="ECO:0000313" key="2">
    <source>
        <dbReference type="EMBL" id="ODS05464.1"/>
    </source>
</evidence>
<dbReference type="EMBL" id="MDCJ01000007">
    <property type="protein sequence ID" value="ODS05464.1"/>
    <property type="molecule type" value="Genomic_DNA"/>
</dbReference>
<dbReference type="InterPro" id="IPR050383">
    <property type="entry name" value="GlyoxalaseI/FosfomycinResist"/>
</dbReference>
<dbReference type="PANTHER" id="PTHR21366:SF14">
    <property type="entry name" value="GLYOXALASE DOMAIN-CONTAINING PROTEIN 5"/>
    <property type="match status" value="1"/>
</dbReference>
<dbReference type="CDD" id="cd07253">
    <property type="entry name" value="GLOD5"/>
    <property type="match status" value="1"/>
</dbReference>
<dbReference type="InterPro" id="IPR029068">
    <property type="entry name" value="Glyas_Bleomycin-R_OHBP_Dase"/>
</dbReference>
<organism evidence="2 3">
    <name type="scientific">Vibrio scophthalmi</name>
    <dbReference type="NCBI Taxonomy" id="45658"/>
    <lineage>
        <taxon>Bacteria</taxon>
        <taxon>Pseudomonadati</taxon>
        <taxon>Pseudomonadota</taxon>
        <taxon>Gammaproteobacteria</taxon>
        <taxon>Vibrionales</taxon>
        <taxon>Vibrionaceae</taxon>
        <taxon>Vibrio</taxon>
    </lineage>
</organism>
<sequence>MEISHLDHLVITVSDIPTTINFYQNVLGMSVVEFGAGRFALAFGQQKINLHQHGQEFEPKAKSVQVGCSDLCFITKTRLMDVVTHIEQQGVVIIEGPIERTGAMGKIVSIYIRDPDGNLIELSNYLHHGKDSLDGNNEPSNNQLKVVN</sequence>
<dbReference type="AlphaFoldDB" id="A0A1E3WI30"/>
<dbReference type="OrthoDB" id="9812656at2"/>